<reference evidence="6 7" key="1">
    <citation type="submission" date="2014-09" db="EMBL/GenBank/DDBJ databases">
        <authorList>
            <person name="Martin A.A."/>
        </authorList>
    </citation>
    <scope>NUCLEOTIDE SEQUENCE</scope>
    <source>
        <strain evidence="7">ED321</strain>
        <strain evidence="6">ED321 Heterogonic</strain>
    </source>
</reference>
<proteinExistence type="predicted"/>
<reference evidence="8" key="2">
    <citation type="submission" date="2020-12" db="UniProtKB">
        <authorList>
            <consortium name="WormBaseParasite"/>
        </authorList>
    </citation>
    <scope>IDENTIFICATION</scope>
</reference>
<keyword evidence="7" id="KW-1185">Reference proteome</keyword>
<evidence type="ECO:0000256" key="5">
    <source>
        <dbReference type="SAM" id="Phobius"/>
    </source>
</evidence>
<dbReference type="WormBase" id="SRAE_X000072400">
    <property type="protein sequence ID" value="SRP00273"/>
    <property type="gene ID" value="WBGene00266284"/>
</dbReference>
<sequence>MFLSPGVVAKIKYIDEDCSEIRDDVSSKNHLKNSDNDIYNNKLKKLYVIFKDYEKTGFDEIDVEDVKKALMDPNFTNILVNGFSITAPSMLMERVVKSKKPLTFDEFSEIVIKSRRLSYDIAQYKHLQDFNDDEKIFKKYYQYDKQIYDENINYKEIISSCIFLLIYTILMILSFDIDKYTKYKYITNYGELQYYNISPSMFLTYIFIHKSRKSLLFNLIHFSCVFMTLQYYFKTEIKYIIVVITSSVAYGAIIHLFEETNLYGSINCIIALVSLLFVNIIFGKKKNETSIIPIILCIIYILPILFYPSASSVGGLMGGFCSSIFIVLKKNIINIPCNINVCHV</sequence>
<evidence type="ECO:0000256" key="1">
    <source>
        <dbReference type="ARBA" id="ARBA00004141"/>
    </source>
</evidence>
<feature type="transmembrane region" description="Helical" evidence="5">
    <location>
        <begin position="312"/>
        <end position="328"/>
    </location>
</feature>
<dbReference type="AlphaFoldDB" id="A0A090N0W5"/>
<dbReference type="SUPFAM" id="SSF144091">
    <property type="entry name" value="Rhomboid-like"/>
    <property type="match status" value="1"/>
</dbReference>
<gene>
    <name evidence="6 8 9" type="ORF">SRAE_X000072400</name>
</gene>
<evidence type="ECO:0000313" key="6">
    <source>
        <dbReference type="EMBL" id="CEF71398.1"/>
    </source>
</evidence>
<dbReference type="RefSeq" id="XP_024510594.1">
    <property type="nucleotide sequence ID" value="XM_024645102.1"/>
</dbReference>
<keyword evidence="2 5" id="KW-0812">Transmembrane</keyword>
<dbReference type="GO" id="GO:0016020">
    <property type="term" value="C:membrane"/>
    <property type="evidence" value="ECO:0007669"/>
    <property type="project" value="UniProtKB-SubCell"/>
</dbReference>
<dbReference type="WBParaSite" id="SRAE_X000072400.1">
    <property type="protein sequence ID" value="SRAE_X000072400.1"/>
    <property type="gene ID" value="WBGene00266284"/>
</dbReference>
<dbReference type="Gene3D" id="1.20.1540.10">
    <property type="entry name" value="Rhomboid-like"/>
    <property type="match status" value="1"/>
</dbReference>
<evidence type="ECO:0000313" key="8">
    <source>
        <dbReference type="WBParaSite" id="SRAE_X000072400.1"/>
    </source>
</evidence>
<organism evidence="6">
    <name type="scientific">Strongyloides ratti</name>
    <name type="common">Parasitic roundworm</name>
    <dbReference type="NCBI Taxonomy" id="34506"/>
    <lineage>
        <taxon>Eukaryota</taxon>
        <taxon>Metazoa</taxon>
        <taxon>Ecdysozoa</taxon>
        <taxon>Nematoda</taxon>
        <taxon>Chromadorea</taxon>
        <taxon>Rhabditida</taxon>
        <taxon>Tylenchina</taxon>
        <taxon>Panagrolaimomorpha</taxon>
        <taxon>Strongyloidoidea</taxon>
        <taxon>Strongyloididae</taxon>
        <taxon>Strongyloides</taxon>
    </lineage>
</organism>
<comment type="subcellular location">
    <subcellularLocation>
        <location evidence="1">Membrane</location>
        <topology evidence="1">Multi-pass membrane protein</topology>
    </subcellularLocation>
</comment>
<feature type="transmembrane region" description="Helical" evidence="5">
    <location>
        <begin position="263"/>
        <end position="282"/>
    </location>
</feature>
<dbReference type="EMBL" id="LN609530">
    <property type="protein sequence ID" value="CEF71398.1"/>
    <property type="molecule type" value="Genomic_DNA"/>
</dbReference>
<evidence type="ECO:0000256" key="2">
    <source>
        <dbReference type="ARBA" id="ARBA00022692"/>
    </source>
</evidence>
<dbReference type="InterPro" id="IPR035952">
    <property type="entry name" value="Rhomboid-like_sf"/>
</dbReference>
<dbReference type="CTD" id="36383778"/>
<feature type="transmembrane region" description="Helical" evidence="5">
    <location>
        <begin position="289"/>
        <end position="306"/>
    </location>
</feature>
<dbReference type="Proteomes" id="UP000035682">
    <property type="component" value="Unplaced"/>
</dbReference>
<keyword evidence="3 5" id="KW-1133">Transmembrane helix</keyword>
<name>A0A090N0W5_STRRB</name>
<dbReference type="GeneID" id="36383778"/>
<accession>A0A090N0W5</accession>
<feature type="transmembrane region" description="Helical" evidence="5">
    <location>
        <begin position="214"/>
        <end position="232"/>
    </location>
</feature>
<evidence type="ECO:0000313" key="7">
    <source>
        <dbReference type="Proteomes" id="UP000035682"/>
    </source>
</evidence>
<feature type="transmembrane region" description="Helical" evidence="5">
    <location>
        <begin position="157"/>
        <end position="177"/>
    </location>
</feature>
<evidence type="ECO:0000256" key="4">
    <source>
        <dbReference type="ARBA" id="ARBA00023136"/>
    </source>
</evidence>
<evidence type="ECO:0000256" key="3">
    <source>
        <dbReference type="ARBA" id="ARBA00022989"/>
    </source>
</evidence>
<keyword evidence="4 5" id="KW-0472">Membrane</keyword>
<evidence type="ECO:0000313" key="9">
    <source>
        <dbReference type="WormBase" id="SRAE_X000072400"/>
    </source>
</evidence>
<protein>
    <submittedName>
        <fullName evidence="6 8">Peptidase S54, rhomboid domain-containing protein</fullName>
    </submittedName>
</protein>
<feature type="transmembrane region" description="Helical" evidence="5">
    <location>
        <begin position="239"/>
        <end position="257"/>
    </location>
</feature>